<protein>
    <submittedName>
        <fullName evidence="7">Threonine/homoserine/homoserine lactone efflux protein</fullName>
    </submittedName>
</protein>
<dbReference type="EMBL" id="JACIEZ010000002">
    <property type="protein sequence ID" value="MBB4063750.1"/>
    <property type="molecule type" value="Genomic_DNA"/>
</dbReference>
<evidence type="ECO:0000313" key="7">
    <source>
        <dbReference type="EMBL" id="MBB4063750.1"/>
    </source>
</evidence>
<keyword evidence="3 6" id="KW-0812">Transmembrane</keyword>
<dbReference type="RefSeq" id="WP_183364958.1">
    <property type="nucleotide sequence ID" value="NZ_JACIEZ010000002.1"/>
</dbReference>
<feature type="transmembrane region" description="Helical" evidence="6">
    <location>
        <begin position="150"/>
        <end position="172"/>
    </location>
</feature>
<evidence type="ECO:0000256" key="2">
    <source>
        <dbReference type="ARBA" id="ARBA00022475"/>
    </source>
</evidence>
<evidence type="ECO:0000313" key="8">
    <source>
        <dbReference type="Proteomes" id="UP000528286"/>
    </source>
</evidence>
<feature type="transmembrane region" description="Helical" evidence="6">
    <location>
        <begin position="184"/>
        <end position="202"/>
    </location>
</feature>
<name>A0A7W6J2U5_9HYPH</name>
<dbReference type="PANTHER" id="PTHR30086">
    <property type="entry name" value="ARGININE EXPORTER PROTEIN ARGO"/>
    <property type="match status" value="1"/>
</dbReference>
<accession>A0A7W6J2U5</accession>
<comment type="subcellular location">
    <subcellularLocation>
        <location evidence="1">Cell membrane</location>
        <topology evidence="1">Multi-pass membrane protein</topology>
    </subcellularLocation>
</comment>
<dbReference type="GO" id="GO:0015171">
    <property type="term" value="F:amino acid transmembrane transporter activity"/>
    <property type="evidence" value="ECO:0007669"/>
    <property type="project" value="TreeGrafter"/>
</dbReference>
<dbReference type="PANTHER" id="PTHR30086:SF20">
    <property type="entry name" value="ARGININE EXPORTER PROTEIN ARGO-RELATED"/>
    <property type="match status" value="1"/>
</dbReference>
<evidence type="ECO:0000256" key="4">
    <source>
        <dbReference type="ARBA" id="ARBA00022989"/>
    </source>
</evidence>
<evidence type="ECO:0000256" key="6">
    <source>
        <dbReference type="SAM" id="Phobius"/>
    </source>
</evidence>
<organism evidence="7 8">
    <name type="scientific">Gellertiella hungarica</name>
    <dbReference type="NCBI Taxonomy" id="1572859"/>
    <lineage>
        <taxon>Bacteria</taxon>
        <taxon>Pseudomonadati</taxon>
        <taxon>Pseudomonadota</taxon>
        <taxon>Alphaproteobacteria</taxon>
        <taxon>Hyphomicrobiales</taxon>
        <taxon>Rhizobiaceae</taxon>
        <taxon>Gellertiella</taxon>
    </lineage>
</organism>
<dbReference type="Pfam" id="PF01810">
    <property type="entry name" value="LysE"/>
    <property type="match status" value="1"/>
</dbReference>
<feature type="transmembrane region" description="Helical" evidence="6">
    <location>
        <begin position="6"/>
        <end position="32"/>
    </location>
</feature>
<dbReference type="Proteomes" id="UP000528286">
    <property type="component" value="Unassembled WGS sequence"/>
</dbReference>
<gene>
    <name evidence="7" type="ORF">GGR23_000927</name>
</gene>
<feature type="transmembrane region" description="Helical" evidence="6">
    <location>
        <begin position="44"/>
        <end position="64"/>
    </location>
</feature>
<sequence>MSATEFFSYSFALFIAAAIPGPGITAVVARALGQGFRTAYPMAFGLILGDIVYLTAVILGLAYVAQTFGYVFMAIKYAGAAYLIYLAWGLWKSGMKIDVNGEKKPLDGFKCFLSDLTLTLGNPKTMLFYLGIVPAVIDLTKVGLPQFAELSVVTFIVLLAVITPYMMLAGKARDWLGEPKKMQMLNRTAAGFMAGAATMILARG</sequence>
<keyword evidence="2" id="KW-1003">Cell membrane</keyword>
<evidence type="ECO:0000256" key="1">
    <source>
        <dbReference type="ARBA" id="ARBA00004651"/>
    </source>
</evidence>
<reference evidence="7 8" key="1">
    <citation type="submission" date="2020-08" db="EMBL/GenBank/DDBJ databases">
        <title>Genomic Encyclopedia of Type Strains, Phase IV (KMG-IV): sequencing the most valuable type-strain genomes for metagenomic binning, comparative biology and taxonomic classification.</title>
        <authorList>
            <person name="Goeker M."/>
        </authorList>
    </citation>
    <scope>NUCLEOTIDE SEQUENCE [LARGE SCALE GENOMIC DNA]</scope>
    <source>
        <strain evidence="7 8">DSM 29853</strain>
    </source>
</reference>
<dbReference type="GO" id="GO:0005886">
    <property type="term" value="C:plasma membrane"/>
    <property type="evidence" value="ECO:0007669"/>
    <property type="project" value="UniProtKB-SubCell"/>
</dbReference>
<evidence type="ECO:0000256" key="3">
    <source>
        <dbReference type="ARBA" id="ARBA00022692"/>
    </source>
</evidence>
<dbReference type="InterPro" id="IPR001123">
    <property type="entry name" value="LeuE-type"/>
</dbReference>
<keyword evidence="8" id="KW-1185">Reference proteome</keyword>
<feature type="transmembrane region" description="Helical" evidence="6">
    <location>
        <begin position="70"/>
        <end position="91"/>
    </location>
</feature>
<proteinExistence type="predicted"/>
<keyword evidence="5 6" id="KW-0472">Membrane</keyword>
<evidence type="ECO:0000256" key="5">
    <source>
        <dbReference type="ARBA" id="ARBA00023136"/>
    </source>
</evidence>
<dbReference type="AlphaFoldDB" id="A0A7W6J2U5"/>
<keyword evidence="4 6" id="KW-1133">Transmembrane helix</keyword>
<comment type="caution">
    <text evidence="7">The sequence shown here is derived from an EMBL/GenBank/DDBJ whole genome shotgun (WGS) entry which is preliminary data.</text>
</comment>